<comment type="similarity">
    <text evidence="1 2">Belongs to the MINDY deubiquitinase family. FAM63 subfamily.</text>
</comment>
<feature type="compositionally biased region" description="Polar residues" evidence="3">
    <location>
        <begin position="126"/>
        <end position="141"/>
    </location>
</feature>
<gene>
    <name evidence="5" type="ORF">PMEA_00000948</name>
</gene>
<feature type="compositionally biased region" description="Polar residues" evidence="3">
    <location>
        <begin position="588"/>
        <end position="607"/>
    </location>
</feature>
<keyword evidence="2" id="KW-0833">Ubl conjugation pathway</keyword>
<dbReference type="Proteomes" id="UP001159428">
    <property type="component" value="Unassembled WGS sequence"/>
</dbReference>
<reference evidence="5 6" key="1">
    <citation type="submission" date="2022-05" db="EMBL/GenBank/DDBJ databases">
        <authorList>
            <consortium name="Genoscope - CEA"/>
            <person name="William W."/>
        </authorList>
    </citation>
    <scope>NUCLEOTIDE SEQUENCE [LARGE SCALE GENOMIC DNA]</scope>
</reference>
<dbReference type="InterPro" id="IPR033979">
    <property type="entry name" value="MINDY_domain"/>
</dbReference>
<dbReference type="GO" id="GO:1990380">
    <property type="term" value="F:K48-linked deubiquitinase activity"/>
    <property type="evidence" value="ECO:0007669"/>
    <property type="project" value="UniProtKB-UniRule"/>
</dbReference>
<dbReference type="EC" id="3.4.19.12" evidence="2"/>
<comment type="caution">
    <text evidence="5">The sequence shown here is derived from an EMBL/GenBank/DDBJ whole genome shotgun (WGS) entry which is preliminary data.</text>
</comment>
<dbReference type="PANTHER" id="PTHR18063:SF6">
    <property type="entry name" value="UBIQUITIN CARBOXYL-TERMINAL HYDROLASE"/>
    <property type="match status" value="1"/>
</dbReference>
<accession>A0AAU9VJK5</accession>
<keyword evidence="2" id="KW-0788">Thiol protease</keyword>
<comment type="function">
    <text evidence="2">Hydrolase that can specifically remove 'Lys-48'-linked conjugated ubiquitin from proteins. Has exodeubiquitinase activity and has a preference for long polyubiquitin chains. May play a regulatory role at the level of protein turnover.</text>
</comment>
<dbReference type="GO" id="GO:0071944">
    <property type="term" value="C:cell periphery"/>
    <property type="evidence" value="ECO:0007669"/>
    <property type="project" value="TreeGrafter"/>
</dbReference>
<sequence>MDDVTEHTASNPDEFLSRSPDFTLGAENSDDDQTETQSSVGIVESSGETLDDGDAPQVNNVATNDEDARLGEKNSLPQDEGGDRLESTEQGEISTEDGEMGSQGEEKHVNVTLPRHVGVEHDSDTTQENFQVSGHENSTPEISEDSKTEDSKSADLSTGNDLSAVHSNITETTNDSTSELHPNASEHQSSELTESSQSEAQTGDKIQTQEEQALESIYHIKWIKWKGINTPIITQNENGPCPLLAIVNVLLLQRRITLPPQQEFVTSGQLMEYIGDCILEEAPKRLPEGAQLNYEQNMHDAIAIMNKLQTGLDVNVKFTGVKDFEFTPECIVFDLLSIGLYHGWLIDPQNTEIASAVSGLSYNQLVEKIIASKQDGAESQLVSEGLISESFLEHTASQLTYHGLCELNGTLQDDQLCVFFRNNHFSTFHKHKDELFLLVTDQGFLTEDRVIWESLRNVEGDSFFVDAEFKSFPMEHRSIAQPAALPPTQQLTQEDQDYLVALSLQEEQENAARRPQTHPEGVSPTQVDAMDGPAHQTTQSNQEWSDLQLAIQLQQEEERRQQQQQPQRTQTRPQPSGTSPARLALLPQPQQRSSNATQQRQESSVRT</sequence>
<organism evidence="5 6">
    <name type="scientific">Pocillopora meandrina</name>
    <dbReference type="NCBI Taxonomy" id="46732"/>
    <lineage>
        <taxon>Eukaryota</taxon>
        <taxon>Metazoa</taxon>
        <taxon>Cnidaria</taxon>
        <taxon>Anthozoa</taxon>
        <taxon>Hexacorallia</taxon>
        <taxon>Scleractinia</taxon>
        <taxon>Astrocoeniina</taxon>
        <taxon>Pocilloporidae</taxon>
        <taxon>Pocillopora</taxon>
    </lineage>
</organism>
<dbReference type="AlphaFoldDB" id="A0AAU9VJK5"/>
<name>A0AAU9VJK5_9CNID</name>
<dbReference type="GO" id="GO:0005829">
    <property type="term" value="C:cytosol"/>
    <property type="evidence" value="ECO:0007669"/>
    <property type="project" value="TreeGrafter"/>
</dbReference>
<evidence type="ECO:0000259" key="4">
    <source>
        <dbReference type="Pfam" id="PF04424"/>
    </source>
</evidence>
<feature type="region of interest" description="Disordered" evidence="3">
    <location>
        <begin position="555"/>
        <end position="607"/>
    </location>
</feature>
<feature type="domain" description="MINDY deubiquitinase" evidence="4">
    <location>
        <begin position="217"/>
        <end position="469"/>
    </location>
</feature>
<evidence type="ECO:0000256" key="2">
    <source>
        <dbReference type="RuleBase" id="RU367139"/>
    </source>
</evidence>
<dbReference type="PANTHER" id="PTHR18063">
    <property type="entry name" value="NF-E2 INDUCIBLE PROTEIN"/>
    <property type="match status" value="1"/>
</dbReference>
<proteinExistence type="inferred from homology"/>
<dbReference type="GO" id="GO:0016807">
    <property type="term" value="F:cysteine-type carboxypeptidase activity"/>
    <property type="evidence" value="ECO:0007669"/>
    <property type="project" value="TreeGrafter"/>
</dbReference>
<comment type="catalytic activity">
    <reaction evidence="2">
        <text>Thiol-dependent hydrolysis of ester, thioester, amide, peptide and isopeptide bonds formed by the C-terminal Gly of ubiquitin (a 76-residue protein attached to proteins as an intracellular targeting signal).</text>
        <dbReference type="EC" id="3.4.19.12"/>
    </reaction>
</comment>
<evidence type="ECO:0000313" key="5">
    <source>
        <dbReference type="EMBL" id="CAH3031092.1"/>
    </source>
</evidence>
<feature type="compositionally biased region" description="Basic and acidic residues" evidence="3">
    <location>
        <begin position="144"/>
        <end position="153"/>
    </location>
</feature>
<keyword evidence="2" id="KW-0645">Protease</keyword>
<evidence type="ECO:0000256" key="3">
    <source>
        <dbReference type="SAM" id="MobiDB-lite"/>
    </source>
</evidence>
<dbReference type="GO" id="GO:0036435">
    <property type="term" value="F:K48-linked polyubiquitin modification-dependent protein binding"/>
    <property type="evidence" value="ECO:0007669"/>
    <property type="project" value="UniProtKB-UniRule"/>
</dbReference>
<evidence type="ECO:0000313" key="6">
    <source>
        <dbReference type="Proteomes" id="UP001159428"/>
    </source>
</evidence>
<dbReference type="Pfam" id="PF04424">
    <property type="entry name" value="MINDY_DUB"/>
    <property type="match status" value="1"/>
</dbReference>
<evidence type="ECO:0000256" key="1">
    <source>
        <dbReference type="ARBA" id="ARBA00006616"/>
    </source>
</evidence>
<feature type="region of interest" description="Disordered" evidence="3">
    <location>
        <begin position="507"/>
        <end position="543"/>
    </location>
</feature>
<keyword evidence="2" id="KW-0378">Hydrolase</keyword>
<dbReference type="InterPro" id="IPR007518">
    <property type="entry name" value="MINDY"/>
</dbReference>
<feature type="compositionally biased region" description="Low complexity" evidence="3">
    <location>
        <begin position="185"/>
        <end position="201"/>
    </location>
</feature>
<feature type="region of interest" description="Disordered" evidence="3">
    <location>
        <begin position="1"/>
        <end position="206"/>
    </location>
</feature>
<protein>
    <recommendedName>
        <fullName evidence="2">Ubiquitin carboxyl-terminal hydrolase</fullName>
        <ecNumber evidence="2">3.4.19.12</ecNumber>
    </recommendedName>
</protein>
<keyword evidence="6" id="KW-1185">Reference proteome</keyword>
<dbReference type="GO" id="GO:0071108">
    <property type="term" value="P:protein K48-linked deubiquitination"/>
    <property type="evidence" value="ECO:0007669"/>
    <property type="project" value="TreeGrafter"/>
</dbReference>
<feature type="compositionally biased region" description="Polar residues" evidence="3">
    <location>
        <begin position="154"/>
        <end position="180"/>
    </location>
</feature>
<feature type="compositionally biased region" description="Low complexity" evidence="3">
    <location>
        <begin position="562"/>
        <end position="575"/>
    </location>
</feature>
<dbReference type="EMBL" id="CALNXJ010000001">
    <property type="protein sequence ID" value="CAH3031092.1"/>
    <property type="molecule type" value="Genomic_DNA"/>
</dbReference>
<dbReference type="GO" id="GO:0006508">
    <property type="term" value="P:proteolysis"/>
    <property type="evidence" value="ECO:0007669"/>
    <property type="project" value="UniProtKB-KW"/>
</dbReference>
<dbReference type="GO" id="GO:0140934">
    <property type="term" value="F:histone deubiquitinase activity"/>
    <property type="evidence" value="ECO:0007669"/>
    <property type="project" value="UniProtKB-UniRule"/>
</dbReference>
<dbReference type="GO" id="GO:0004843">
    <property type="term" value="F:cysteine-type deubiquitinase activity"/>
    <property type="evidence" value="ECO:0007669"/>
    <property type="project" value="UniProtKB-UniRule"/>
</dbReference>